<feature type="non-terminal residue" evidence="2">
    <location>
        <position position="1"/>
    </location>
</feature>
<dbReference type="AlphaFoldDB" id="A0A0B6YZQ8"/>
<evidence type="ECO:0000256" key="1">
    <source>
        <dbReference type="SAM" id="MobiDB-lite"/>
    </source>
</evidence>
<organism evidence="2">
    <name type="scientific">Arion vulgaris</name>
    <dbReference type="NCBI Taxonomy" id="1028688"/>
    <lineage>
        <taxon>Eukaryota</taxon>
        <taxon>Metazoa</taxon>
        <taxon>Spiralia</taxon>
        <taxon>Lophotrochozoa</taxon>
        <taxon>Mollusca</taxon>
        <taxon>Gastropoda</taxon>
        <taxon>Heterobranchia</taxon>
        <taxon>Euthyneura</taxon>
        <taxon>Panpulmonata</taxon>
        <taxon>Eupulmonata</taxon>
        <taxon>Stylommatophora</taxon>
        <taxon>Helicina</taxon>
        <taxon>Arionoidea</taxon>
        <taxon>Arionidae</taxon>
        <taxon>Arion</taxon>
    </lineage>
</organism>
<gene>
    <name evidence="2" type="primary">ORF41555</name>
</gene>
<feature type="non-terminal residue" evidence="2">
    <location>
        <position position="104"/>
    </location>
</feature>
<feature type="compositionally biased region" description="Polar residues" evidence="1">
    <location>
        <begin position="59"/>
        <end position="75"/>
    </location>
</feature>
<feature type="compositionally biased region" description="Basic and acidic residues" evidence="1">
    <location>
        <begin position="44"/>
        <end position="55"/>
    </location>
</feature>
<evidence type="ECO:0000313" key="2">
    <source>
        <dbReference type="EMBL" id="CEK61186.1"/>
    </source>
</evidence>
<accession>A0A0B6YZQ8</accession>
<feature type="region of interest" description="Disordered" evidence="1">
    <location>
        <begin position="23"/>
        <end position="90"/>
    </location>
</feature>
<reference evidence="2" key="1">
    <citation type="submission" date="2014-12" db="EMBL/GenBank/DDBJ databases">
        <title>Insight into the proteome of Arion vulgaris.</title>
        <authorList>
            <person name="Aradska J."/>
            <person name="Bulat T."/>
            <person name="Smidak R."/>
            <person name="Sarate P."/>
            <person name="Gangsoo J."/>
            <person name="Sialana F."/>
            <person name="Bilban M."/>
            <person name="Lubec G."/>
        </authorList>
    </citation>
    <scope>NUCLEOTIDE SEQUENCE</scope>
    <source>
        <tissue evidence="2">Skin</tissue>
    </source>
</reference>
<protein>
    <submittedName>
        <fullName evidence="2">Uncharacterized protein</fullName>
    </submittedName>
</protein>
<sequence length="104" mass="10756">PGPSLLVPNGNSRRPSQLEFQTWTLGPSGVTDNPPSTLNSLRNLRKDSGSAKDHPSSALKASNSGNSGEALSSVQGARPKCPSFFEPDPPVITVASVESPSSSL</sequence>
<feature type="compositionally biased region" description="Polar residues" evidence="1">
    <location>
        <begin position="23"/>
        <end position="42"/>
    </location>
</feature>
<dbReference type="EMBL" id="HACG01014321">
    <property type="protein sequence ID" value="CEK61186.1"/>
    <property type="molecule type" value="Transcribed_RNA"/>
</dbReference>
<name>A0A0B6YZQ8_9EUPU</name>
<proteinExistence type="predicted"/>